<evidence type="ECO:0000313" key="2">
    <source>
        <dbReference type="Proteomes" id="UP000601055"/>
    </source>
</evidence>
<organism evidence="1 2">
    <name type="scientific">Pedobacter planticolens</name>
    <dbReference type="NCBI Taxonomy" id="2679964"/>
    <lineage>
        <taxon>Bacteria</taxon>
        <taxon>Pseudomonadati</taxon>
        <taxon>Bacteroidota</taxon>
        <taxon>Sphingobacteriia</taxon>
        <taxon>Sphingobacteriales</taxon>
        <taxon>Sphingobacteriaceae</taxon>
        <taxon>Pedobacter</taxon>
    </lineage>
</organism>
<comment type="caution">
    <text evidence="1">The sequence shown here is derived from an EMBL/GenBank/DDBJ whole genome shotgun (WGS) entry which is preliminary data.</text>
</comment>
<reference evidence="1" key="1">
    <citation type="submission" date="2019-11" db="EMBL/GenBank/DDBJ databases">
        <title>Description of Pedobacter sp. LMG 31464T.</title>
        <authorList>
            <person name="Carlier A."/>
            <person name="Qi S."/>
            <person name="Vandamme P."/>
        </authorList>
    </citation>
    <scope>NUCLEOTIDE SEQUENCE</scope>
    <source>
        <strain evidence="1">LMG 31464</strain>
    </source>
</reference>
<accession>A0A923E2Q9</accession>
<dbReference type="EMBL" id="WNXD01000002">
    <property type="protein sequence ID" value="MBB2146454.1"/>
    <property type="molecule type" value="Genomic_DNA"/>
</dbReference>
<proteinExistence type="predicted"/>
<sequence>MYLLLFGFSLLAFFSCTRLPNVQGKGEVFLQGVWNQDSIANSVKLLNYTQHRFKISCDSFYVDLTTHSKVNYYSDSCFNKGIWKEYAKGTYAVKGDTLMLTGTFTKANYKQKASGCYRNGQYISNFKIKSSSSTSLVLENLNDQRECTLVLKEKITCVPKEL</sequence>
<evidence type="ECO:0000313" key="1">
    <source>
        <dbReference type="EMBL" id="MBB2146454.1"/>
    </source>
</evidence>
<protein>
    <submittedName>
        <fullName evidence="1">Fumarate hydratase</fullName>
    </submittedName>
</protein>
<dbReference type="Proteomes" id="UP000601055">
    <property type="component" value="Unassembled WGS sequence"/>
</dbReference>
<name>A0A923E2Q9_9SPHI</name>
<keyword evidence="2" id="KW-1185">Reference proteome</keyword>
<gene>
    <name evidence="1" type="ORF">GM921_13210</name>
</gene>
<dbReference type="AlphaFoldDB" id="A0A923E2Q9"/>